<feature type="region of interest" description="Disordered" evidence="1">
    <location>
        <begin position="64"/>
        <end position="103"/>
    </location>
</feature>
<evidence type="ECO:0000259" key="3">
    <source>
        <dbReference type="Pfam" id="PF13717"/>
    </source>
</evidence>
<proteinExistence type="predicted"/>
<feature type="compositionally biased region" description="Pro residues" evidence="1">
    <location>
        <begin position="167"/>
        <end position="181"/>
    </location>
</feature>
<evidence type="ECO:0000259" key="4">
    <source>
        <dbReference type="Pfam" id="PF14237"/>
    </source>
</evidence>
<feature type="region of interest" description="Disordered" evidence="1">
    <location>
        <begin position="397"/>
        <end position="485"/>
    </location>
</feature>
<keyword evidence="2" id="KW-0472">Membrane</keyword>
<evidence type="ECO:0000313" key="6">
    <source>
        <dbReference type="Proteomes" id="UP000663090"/>
    </source>
</evidence>
<dbReference type="NCBIfam" id="TIGR02098">
    <property type="entry name" value="MJ0042_CXXC"/>
    <property type="match status" value="1"/>
</dbReference>
<feature type="compositionally biased region" description="Low complexity" evidence="1">
    <location>
        <begin position="65"/>
        <end position="81"/>
    </location>
</feature>
<evidence type="ECO:0000313" key="5">
    <source>
        <dbReference type="EMBL" id="QSQ13577.1"/>
    </source>
</evidence>
<dbReference type="Pfam" id="PF14237">
    <property type="entry name" value="GYF_2"/>
    <property type="match status" value="1"/>
</dbReference>
<dbReference type="EMBL" id="CP071091">
    <property type="protein sequence ID" value="QSQ13577.1"/>
    <property type="molecule type" value="Genomic_DNA"/>
</dbReference>
<dbReference type="NCBIfam" id="NF033768">
    <property type="entry name" value="myxo_SS_tail"/>
    <property type="match status" value="1"/>
</dbReference>
<feature type="domain" description="Zinc finger/thioredoxin putative" evidence="3">
    <location>
        <begin position="1"/>
        <end position="36"/>
    </location>
</feature>
<evidence type="ECO:0000256" key="2">
    <source>
        <dbReference type="SAM" id="Phobius"/>
    </source>
</evidence>
<protein>
    <submittedName>
        <fullName evidence="5">Zinc-ribbon domain-containing protein</fullName>
    </submittedName>
</protein>
<reference evidence="5 6" key="1">
    <citation type="submission" date="2021-02" db="EMBL/GenBank/DDBJ databases">
        <title>De Novo genome assembly of isolated myxobacteria.</title>
        <authorList>
            <person name="Stevens D.C."/>
        </authorList>
    </citation>
    <scope>NUCLEOTIDE SEQUENCE [LARGE SCALE GENOMIC DNA]</scope>
    <source>
        <strain evidence="5 6">SCHIC003</strain>
    </source>
</reference>
<accession>A0ABX7N486</accession>
<feature type="compositionally biased region" description="Acidic residues" evidence="1">
    <location>
        <begin position="472"/>
        <end position="485"/>
    </location>
</feature>
<dbReference type="InterPro" id="IPR025640">
    <property type="entry name" value="GYF_2"/>
</dbReference>
<sequence length="576" mass="60091">MNFTCDNCQKRYSIADEKVRGKTVKVRCKNCQNVITVEGPAEEESTRVVSLADVERLRAQERSLAEPAANAAPAPVASSPALDKAPPAALQTPWDDEPTRAAPLRATGSPWFVMVRNKQEGPLDEGALRELVATGTISGRSFFWQQGMADWKRGADVPELAGLFAPVPAPEPPPPPPPVAEAPPARAAKSAPARREPEPQPSFPEPEQRFTPEPEPEPQLPPEEEPEAPAQRQWVPEEDPDTTYFGEPDPRSQPQSASRRGAAPAASAAPLNELFSDLDLPEKGDPDDGVPQEDPLAAARDEEDEAPPARTSSTRNAAKSGKSKKVSTKSGGGSKGKVVALVLLLLIVVPVGAAFALDVTGIMPLRVKTLDPSGQVVERSIFSGAGMAALSDQIAGKPAPVPAAKPPPAPAPDEQPAAPGQPVAGDGEAAAPSGEKAAPAEGGETEKPAPAAEGTEKQAAAPQAGEGTEAPAGEDEVGGPSDEEVERVVNEKQAAFRDCVAQELRRNPSFKGGNVTLTATVGTSGAVKATTFSRKDLNAAANPVGTCIRDQAKGMVFSSFKGEDVDLEIPIALSAR</sequence>
<dbReference type="InterPro" id="IPR011723">
    <property type="entry name" value="Znf/thioredoxin_put"/>
</dbReference>
<feature type="transmembrane region" description="Helical" evidence="2">
    <location>
        <begin position="338"/>
        <end position="357"/>
    </location>
</feature>
<dbReference type="Proteomes" id="UP000663090">
    <property type="component" value="Chromosome"/>
</dbReference>
<gene>
    <name evidence="5" type="ORF">JY572_35435</name>
</gene>
<dbReference type="InterPro" id="IPR049806">
    <property type="entry name" value="MasK-like_C"/>
</dbReference>
<evidence type="ECO:0000256" key="1">
    <source>
        <dbReference type="SAM" id="MobiDB-lite"/>
    </source>
</evidence>
<keyword evidence="2" id="KW-0812">Transmembrane</keyword>
<feature type="domain" description="GYF" evidence="4">
    <location>
        <begin position="111"/>
        <end position="160"/>
    </location>
</feature>
<keyword evidence="6" id="KW-1185">Reference proteome</keyword>
<feature type="compositionally biased region" description="Low complexity" evidence="1">
    <location>
        <begin position="414"/>
        <end position="453"/>
    </location>
</feature>
<keyword evidence="2" id="KW-1133">Transmembrane helix</keyword>
<dbReference type="RefSeq" id="WP_206715391.1">
    <property type="nucleotide sequence ID" value="NZ_CP071091.1"/>
</dbReference>
<feature type="compositionally biased region" description="Low complexity" evidence="1">
    <location>
        <begin position="182"/>
        <end position="191"/>
    </location>
</feature>
<feature type="compositionally biased region" description="Low complexity" evidence="1">
    <location>
        <begin position="256"/>
        <end position="270"/>
    </location>
</feature>
<organism evidence="5 6">
    <name type="scientific">Myxococcus landrumensis</name>
    <dbReference type="NCBI Taxonomy" id="2813577"/>
    <lineage>
        <taxon>Bacteria</taxon>
        <taxon>Pseudomonadati</taxon>
        <taxon>Myxococcota</taxon>
        <taxon>Myxococcia</taxon>
        <taxon>Myxococcales</taxon>
        <taxon>Cystobacterineae</taxon>
        <taxon>Myxococcaceae</taxon>
        <taxon>Myxococcus</taxon>
    </lineage>
</organism>
<name>A0ABX7N486_9BACT</name>
<dbReference type="Pfam" id="PF13717">
    <property type="entry name" value="Zn_ribbon_4"/>
    <property type="match status" value="1"/>
</dbReference>
<feature type="compositionally biased region" description="Pro residues" evidence="1">
    <location>
        <begin position="399"/>
        <end position="413"/>
    </location>
</feature>
<feature type="region of interest" description="Disordered" evidence="1">
    <location>
        <begin position="163"/>
        <end position="334"/>
    </location>
</feature>